<keyword evidence="4 9" id="KW-0997">Cell inner membrane</keyword>
<evidence type="ECO:0000256" key="1">
    <source>
        <dbReference type="ARBA" id="ARBA00004429"/>
    </source>
</evidence>
<dbReference type="EMBL" id="AWXZ01000042">
    <property type="protein sequence ID" value="ESR22527.1"/>
    <property type="molecule type" value="Genomic_DNA"/>
</dbReference>
<evidence type="ECO:0000256" key="7">
    <source>
        <dbReference type="ARBA" id="ARBA00023136"/>
    </source>
</evidence>
<evidence type="ECO:0000256" key="4">
    <source>
        <dbReference type="ARBA" id="ARBA00022519"/>
    </source>
</evidence>
<reference evidence="11 12" key="1">
    <citation type="journal article" date="2014" name="Genome Announc.">
        <title>Draft Genome Sequence of Lutibaculum baratangense Strain AMV1T, Isolated from a Mud Volcano in Andamans, India.</title>
        <authorList>
            <person name="Singh A."/>
            <person name="Sreenivas A."/>
            <person name="Sathyanarayana Reddy G."/>
            <person name="Pinnaka A.K."/>
            <person name="Shivaji S."/>
        </authorList>
    </citation>
    <scope>NUCLEOTIDE SEQUENCE [LARGE SCALE GENOMIC DNA]</scope>
    <source>
        <strain evidence="11 12">AMV1</strain>
    </source>
</reference>
<comment type="subcellular location">
    <subcellularLocation>
        <location evidence="1 9">Cell inner membrane</location>
        <topology evidence="1 9">Multi-pass membrane protein</topology>
    </subcellularLocation>
</comment>
<dbReference type="InterPro" id="IPR007387">
    <property type="entry name" value="TRAP_DctQ"/>
</dbReference>
<dbReference type="GO" id="GO:0015740">
    <property type="term" value="P:C4-dicarboxylate transport"/>
    <property type="evidence" value="ECO:0007669"/>
    <property type="project" value="TreeGrafter"/>
</dbReference>
<feature type="transmembrane region" description="Helical" evidence="9">
    <location>
        <begin position="130"/>
        <end position="153"/>
    </location>
</feature>
<evidence type="ECO:0000256" key="6">
    <source>
        <dbReference type="ARBA" id="ARBA00022989"/>
    </source>
</evidence>
<dbReference type="AlphaFoldDB" id="V4QRZ7"/>
<dbReference type="Pfam" id="PF04290">
    <property type="entry name" value="DctQ"/>
    <property type="match status" value="1"/>
</dbReference>
<dbReference type="PANTHER" id="PTHR35011:SF10">
    <property type="entry name" value="TRAP TRANSPORTER SMALL PERMEASE PROTEIN"/>
    <property type="match status" value="1"/>
</dbReference>
<feature type="transmembrane region" description="Helical" evidence="9">
    <location>
        <begin position="89"/>
        <end position="110"/>
    </location>
</feature>
<feature type="transmembrane region" description="Helical" evidence="9">
    <location>
        <begin position="12"/>
        <end position="38"/>
    </location>
</feature>
<evidence type="ECO:0000256" key="9">
    <source>
        <dbReference type="RuleBase" id="RU369079"/>
    </source>
</evidence>
<protein>
    <recommendedName>
        <fullName evidence="9">TRAP transporter small permease protein</fullName>
    </recommendedName>
</protein>
<sequence length="181" mass="20109">MRVIAQGLRWLVWTMNVLAGVALILMTALVVLATVMRYFVGAPLMFSDELVGLLFCGTSFLAIPISLLQRRHISVDIVVGNLPDRGRRLIDVLAVLIFITFAAAFIYNAFDFADFSRQIGSSSDIGSLLLWPWMMVLPATFLVAALIALIQLVDAVRILFGRPPLMEENRELHARGQELHA</sequence>
<comment type="similarity">
    <text evidence="8 9">Belongs to the TRAP transporter small permease family.</text>
</comment>
<feature type="domain" description="Tripartite ATP-independent periplasmic transporters DctQ component" evidence="10">
    <location>
        <begin position="26"/>
        <end position="157"/>
    </location>
</feature>
<name>V4QRZ7_9HYPH</name>
<evidence type="ECO:0000256" key="2">
    <source>
        <dbReference type="ARBA" id="ARBA00022448"/>
    </source>
</evidence>
<dbReference type="GO" id="GO:0005886">
    <property type="term" value="C:plasma membrane"/>
    <property type="evidence" value="ECO:0007669"/>
    <property type="project" value="UniProtKB-SubCell"/>
</dbReference>
<comment type="subunit">
    <text evidence="9">The complex comprises the extracytoplasmic solute receptor protein and the two transmembrane proteins.</text>
</comment>
<keyword evidence="2 9" id="KW-0813">Transport</keyword>
<feature type="transmembrane region" description="Helical" evidence="9">
    <location>
        <begin position="50"/>
        <end position="68"/>
    </location>
</feature>
<comment type="caution">
    <text evidence="11">The sequence shown here is derived from an EMBL/GenBank/DDBJ whole genome shotgun (WGS) entry which is preliminary data.</text>
</comment>
<dbReference type="STRING" id="631454.N177_4092"/>
<keyword evidence="6 9" id="KW-1133">Transmembrane helix</keyword>
<accession>V4QRZ7</accession>
<keyword evidence="7 9" id="KW-0472">Membrane</keyword>
<evidence type="ECO:0000256" key="5">
    <source>
        <dbReference type="ARBA" id="ARBA00022692"/>
    </source>
</evidence>
<evidence type="ECO:0000313" key="11">
    <source>
        <dbReference type="EMBL" id="ESR22527.1"/>
    </source>
</evidence>
<evidence type="ECO:0000259" key="10">
    <source>
        <dbReference type="Pfam" id="PF04290"/>
    </source>
</evidence>
<evidence type="ECO:0000313" key="12">
    <source>
        <dbReference type="Proteomes" id="UP000017819"/>
    </source>
</evidence>
<dbReference type="GO" id="GO:0022857">
    <property type="term" value="F:transmembrane transporter activity"/>
    <property type="evidence" value="ECO:0007669"/>
    <property type="project" value="UniProtKB-UniRule"/>
</dbReference>
<gene>
    <name evidence="11" type="ORF">N177_4092</name>
</gene>
<dbReference type="Proteomes" id="UP000017819">
    <property type="component" value="Unassembled WGS sequence"/>
</dbReference>
<comment type="function">
    <text evidence="9">Part of the tripartite ATP-independent periplasmic (TRAP) transport system.</text>
</comment>
<dbReference type="PANTHER" id="PTHR35011">
    <property type="entry name" value="2,3-DIKETO-L-GULONATE TRAP TRANSPORTER SMALL PERMEASE PROTEIN YIAM"/>
    <property type="match status" value="1"/>
</dbReference>
<dbReference type="eggNOG" id="COG4665">
    <property type="taxonomic scope" value="Bacteria"/>
</dbReference>
<keyword evidence="12" id="KW-1185">Reference proteome</keyword>
<evidence type="ECO:0000256" key="8">
    <source>
        <dbReference type="ARBA" id="ARBA00038436"/>
    </source>
</evidence>
<keyword evidence="3" id="KW-1003">Cell membrane</keyword>
<keyword evidence="5 9" id="KW-0812">Transmembrane</keyword>
<evidence type="ECO:0000256" key="3">
    <source>
        <dbReference type="ARBA" id="ARBA00022475"/>
    </source>
</evidence>
<dbReference type="InterPro" id="IPR055348">
    <property type="entry name" value="DctQ"/>
</dbReference>
<proteinExistence type="inferred from homology"/>
<organism evidence="11 12">
    <name type="scientific">Lutibaculum baratangense AMV1</name>
    <dbReference type="NCBI Taxonomy" id="631454"/>
    <lineage>
        <taxon>Bacteria</taxon>
        <taxon>Pseudomonadati</taxon>
        <taxon>Pseudomonadota</taxon>
        <taxon>Alphaproteobacteria</taxon>
        <taxon>Hyphomicrobiales</taxon>
        <taxon>Tepidamorphaceae</taxon>
        <taxon>Lutibaculum</taxon>
    </lineage>
</organism>